<evidence type="ECO:0000256" key="6">
    <source>
        <dbReference type="ARBA" id="ARBA00022490"/>
    </source>
</evidence>
<dbReference type="FunFam" id="3.40.50.1260:FF:000002">
    <property type="entry name" value="Phosphoglycerate kinase"/>
    <property type="match status" value="1"/>
</dbReference>
<dbReference type="EMBL" id="UINC01003456">
    <property type="protein sequence ID" value="SVA06478.1"/>
    <property type="molecule type" value="Genomic_DNA"/>
</dbReference>
<dbReference type="SUPFAM" id="SSF53748">
    <property type="entry name" value="Phosphoglycerate kinase"/>
    <property type="match status" value="1"/>
</dbReference>
<evidence type="ECO:0000256" key="7">
    <source>
        <dbReference type="ARBA" id="ARBA00022679"/>
    </source>
</evidence>
<evidence type="ECO:0000256" key="3">
    <source>
        <dbReference type="ARBA" id="ARBA00008982"/>
    </source>
</evidence>
<dbReference type="GO" id="GO:0004618">
    <property type="term" value="F:phosphoglycerate kinase activity"/>
    <property type="evidence" value="ECO:0007669"/>
    <property type="project" value="UniProtKB-EC"/>
</dbReference>
<dbReference type="GO" id="GO:0006094">
    <property type="term" value="P:gluconeogenesis"/>
    <property type="evidence" value="ECO:0007669"/>
    <property type="project" value="TreeGrafter"/>
</dbReference>
<dbReference type="PANTHER" id="PTHR11406:SF23">
    <property type="entry name" value="PHOSPHOGLYCERATE KINASE 1, CHLOROPLASTIC-RELATED"/>
    <property type="match status" value="1"/>
</dbReference>
<keyword evidence="10" id="KW-0067">ATP-binding</keyword>
<sequence>MLFLDQINTRDKRVLIRMDFNVPISKGEIINDARIRASLPTIKLALRSNAAIMLLSHLGRPTEGKYDQNLSLQPIANHLSSLLNQDVRLIREWTDGVEVKLGEVVLLENVRFQAGESKNEEEFARKIAALCDVFVMDAFGTAHRKQASTFGVIKFSPIACAGPLLRSEIDALNKVLQEPKRPIVAIVGGSKVSTKLAVLKKLSTIVDYLIVGGGIANTCIATKDINIGKSLYERNMLDTATELLEDRDNQAMIPLPVDVVVSDVLSGDGKARIKAIEDIQDDELILDIGPATANNFSKIISQASTILWNGPLGVFEFDQFSEGTRAVCEAIAESNSFSVAGGGDTLAAIEKYGISDDISYISTGGGAFLEFLGGKILPSIEMLQKRA</sequence>
<dbReference type="GO" id="GO:0005829">
    <property type="term" value="C:cytosol"/>
    <property type="evidence" value="ECO:0007669"/>
    <property type="project" value="TreeGrafter"/>
</dbReference>
<gene>
    <name evidence="11" type="ORF">METZ01_LOCUS59332</name>
</gene>
<dbReference type="FunFam" id="3.40.50.1260:FF:000001">
    <property type="entry name" value="Phosphoglycerate kinase"/>
    <property type="match status" value="1"/>
</dbReference>
<evidence type="ECO:0000256" key="4">
    <source>
        <dbReference type="ARBA" id="ARBA00011245"/>
    </source>
</evidence>
<evidence type="ECO:0000256" key="9">
    <source>
        <dbReference type="ARBA" id="ARBA00022777"/>
    </source>
</evidence>
<dbReference type="GO" id="GO:0043531">
    <property type="term" value="F:ADP binding"/>
    <property type="evidence" value="ECO:0007669"/>
    <property type="project" value="TreeGrafter"/>
</dbReference>
<evidence type="ECO:0000256" key="2">
    <source>
        <dbReference type="ARBA" id="ARBA00004496"/>
    </source>
</evidence>
<dbReference type="Pfam" id="PF00162">
    <property type="entry name" value="PGK"/>
    <property type="match status" value="1"/>
</dbReference>
<dbReference type="PRINTS" id="PR00477">
    <property type="entry name" value="PHGLYCKINASE"/>
</dbReference>
<comment type="similarity">
    <text evidence="3">Belongs to the phosphoglycerate kinase family.</text>
</comment>
<dbReference type="PIRSF" id="PIRSF000724">
    <property type="entry name" value="Pgk"/>
    <property type="match status" value="1"/>
</dbReference>
<reference evidence="11" key="1">
    <citation type="submission" date="2018-05" db="EMBL/GenBank/DDBJ databases">
        <authorList>
            <person name="Lanie J.A."/>
            <person name="Ng W.-L."/>
            <person name="Kazmierczak K.M."/>
            <person name="Andrzejewski T.M."/>
            <person name="Davidsen T.M."/>
            <person name="Wayne K.J."/>
            <person name="Tettelin H."/>
            <person name="Glass J.I."/>
            <person name="Rusch D."/>
            <person name="Podicherti R."/>
            <person name="Tsui H.-C.T."/>
            <person name="Winkler M.E."/>
        </authorList>
    </citation>
    <scope>NUCLEOTIDE SEQUENCE</scope>
</reference>
<dbReference type="PROSITE" id="PS00111">
    <property type="entry name" value="PGLYCERATE_KINASE"/>
    <property type="match status" value="1"/>
</dbReference>
<evidence type="ECO:0000256" key="10">
    <source>
        <dbReference type="ARBA" id="ARBA00022840"/>
    </source>
</evidence>
<proteinExistence type="inferred from homology"/>
<keyword evidence="6" id="KW-0963">Cytoplasm</keyword>
<keyword evidence="7" id="KW-0808">Transferase</keyword>
<evidence type="ECO:0000256" key="8">
    <source>
        <dbReference type="ARBA" id="ARBA00022741"/>
    </source>
</evidence>
<dbReference type="InterPro" id="IPR015824">
    <property type="entry name" value="Phosphoglycerate_kinase_N"/>
</dbReference>
<name>A0A381ST12_9ZZZZ</name>
<evidence type="ECO:0000256" key="5">
    <source>
        <dbReference type="ARBA" id="ARBA00013061"/>
    </source>
</evidence>
<evidence type="ECO:0000256" key="1">
    <source>
        <dbReference type="ARBA" id="ARBA00000642"/>
    </source>
</evidence>
<dbReference type="InterPro" id="IPR036043">
    <property type="entry name" value="Phosphoglycerate_kinase_sf"/>
</dbReference>
<evidence type="ECO:0000313" key="11">
    <source>
        <dbReference type="EMBL" id="SVA06478.1"/>
    </source>
</evidence>
<dbReference type="Gene3D" id="3.40.50.1260">
    <property type="entry name" value="Phosphoglycerate kinase, N-terminal domain"/>
    <property type="match status" value="2"/>
</dbReference>
<dbReference type="GO" id="GO:0005524">
    <property type="term" value="F:ATP binding"/>
    <property type="evidence" value="ECO:0007669"/>
    <property type="project" value="UniProtKB-KW"/>
</dbReference>
<dbReference type="GO" id="GO:0006096">
    <property type="term" value="P:glycolytic process"/>
    <property type="evidence" value="ECO:0007669"/>
    <property type="project" value="InterPro"/>
</dbReference>
<comment type="subcellular location">
    <subcellularLocation>
        <location evidence="2">Cytoplasm</location>
    </subcellularLocation>
</comment>
<dbReference type="InterPro" id="IPR015911">
    <property type="entry name" value="Phosphoglycerate_kinase_CS"/>
</dbReference>
<dbReference type="EC" id="2.7.2.3" evidence="5"/>
<dbReference type="InterPro" id="IPR001576">
    <property type="entry name" value="Phosphoglycerate_kinase"/>
</dbReference>
<dbReference type="HAMAP" id="MF_00145">
    <property type="entry name" value="Phosphoglyc_kinase"/>
    <property type="match status" value="1"/>
</dbReference>
<dbReference type="AlphaFoldDB" id="A0A381ST12"/>
<comment type="subunit">
    <text evidence="4">Monomer.</text>
</comment>
<keyword evidence="8" id="KW-0547">Nucleotide-binding</keyword>
<protein>
    <recommendedName>
        <fullName evidence="5">phosphoglycerate kinase</fullName>
        <ecNumber evidence="5">2.7.2.3</ecNumber>
    </recommendedName>
</protein>
<comment type="catalytic activity">
    <reaction evidence="1">
        <text>(2R)-3-phosphoglycerate + ATP = (2R)-3-phospho-glyceroyl phosphate + ADP</text>
        <dbReference type="Rhea" id="RHEA:14801"/>
        <dbReference type="ChEBI" id="CHEBI:30616"/>
        <dbReference type="ChEBI" id="CHEBI:57604"/>
        <dbReference type="ChEBI" id="CHEBI:58272"/>
        <dbReference type="ChEBI" id="CHEBI:456216"/>
        <dbReference type="EC" id="2.7.2.3"/>
    </reaction>
</comment>
<accession>A0A381ST12</accession>
<organism evidence="11">
    <name type="scientific">marine metagenome</name>
    <dbReference type="NCBI Taxonomy" id="408172"/>
    <lineage>
        <taxon>unclassified sequences</taxon>
        <taxon>metagenomes</taxon>
        <taxon>ecological metagenomes</taxon>
    </lineage>
</organism>
<dbReference type="PANTHER" id="PTHR11406">
    <property type="entry name" value="PHOSPHOGLYCERATE KINASE"/>
    <property type="match status" value="1"/>
</dbReference>
<keyword evidence="9" id="KW-0418">Kinase</keyword>